<organism evidence="3 4">
    <name type="scientific">Austropuccinia psidii MF-1</name>
    <dbReference type="NCBI Taxonomy" id="1389203"/>
    <lineage>
        <taxon>Eukaryota</taxon>
        <taxon>Fungi</taxon>
        <taxon>Dikarya</taxon>
        <taxon>Basidiomycota</taxon>
        <taxon>Pucciniomycotina</taxon>
        <taxon>Pucciniomycetes</taxon>
        <taxon>Pucciniales</taxon>
        <taxon>Sphaerophragmiaceae</taxon>
        <taxon>Austropuccinia</taxon>
    </lineage>
</organism>
<dbReference type="PANTHER" id="PTHR11439">
    <property type="entry name" value="GAG-POL-RELATED RETROTRANSPOSON"/>
    <property type="match status" value="1"/>
</dbReference>
<keyword evidence="4" id="KW-1185">Reference proteome</keyword>
<dbReference type="PANTHER" id="PTHR11439:SF483">
    <property type="entry name" value="PEPTIDE SYNTHASE GLIP-LIKE, PUTATIVE (AFU_ORTHOLOGUE AFUA_3G12920)-RELATED"/>
    <property type="match status" value="1"/>
</dbReference>
<gene>
    <name evidence="3" type="ORF">O181_087885</name>
</gene>
<evidence type="ECO:0000256" key="1">
    <source>
        <dbReference type="SAM" id="MobiDB-lite"/>
    </source>
</evidence>
<feature type="non-terminal residue" evidence="3">
    <location>
        <position position="1"/>
    </location>
</feature>
<dbReference type="Pfam" id="PF07727">
    <property type="entry name" value="RVT_2"/>
    <property type="match status" value="1"/>
</dbReference>
<evidence type="ECO:0000313" key="3">
    <source>
        <dbReference type="EMBL" id="MBW0548170.1"/>
    </source>
</evidence>
<feature type="region of interest" description="Disordered" evidence="1">
    <location>
        <begin position="66"/>
        <end position="89"/>
    </location>
</feature>
<protein>
    <recommendedName>
        <fullName evidence="2">Reverse transcriptase Ty1/copia-type domain-containing protein</fullName>
    </recommendedName>
</protein>
<dbReference type="AlphaFoldDB" id="A0A9Q3IQQ9"/>
<evidence type="ECO:0000259" key="2">
    <source>
        <dbReference type="Pfam" id="PF07727"/>
    </source>
</evidence>
<dbReference type="Proteomes" id="UP000765509">
    <property type="component" value="Unassembled WGS sequence"/>
</dbReference>
<sequence>KVYVTRNVVFFENTFPCLRDSPDPSSDVSGDWNNFTVMEEDQFYDCIEESEDTISKAMEPVDLLNKDKSLDSSDEENVDPTLENESEALPPRKRIKVIGPRHPMLISSNISQENILPYARRSAAHLTHMDPTSYNEAMKSASSELWHQAIGKELQNMCHLKVWEEVPISKKTKLIGTTWVFKTKRNKNNMIIEHKARLCAQGFSQTPGVDFSKTFAPTGRLNSLRTLISFAASRGLCFEQLDIKSAFLNATLEEDVYLSIPQGLDRDKSKTCLKLNKAIYGLRQAPLAWYRRLSAWLIDFGFKISKADSCVFHLAGEDPIWLFLHVDDIGIFGKNLTKFKNAIELEFSTKMIGEADLMLGIKIGHQPESITLSQRHYVESLLDLYGMSSCKPVATPLMPNSHMQVASESEKEELSKLGVNYRSAVGSLSYLSVATRPDLAFPVSALSQFLENPGIEHWKCFLHVLKYLKGTSTMELTYQRNSMKPPIAYSDADWGNCKATRRSVTGYLITIHNNLVIWKACKQPTVSLSSAEAEYKSLTDLTSEIMWFRQFCKEVDIIERHEPITVHEDNQGCIDTANGDCNSNSRRMKHVDIQLHFIREVISASMIQLTYTPTSQMLADFLTKAVCRPAMRRAMTNLGLLQTGDTGCVEREIVSQSVSN</sequence>
<proteinExistence type="predicted"/>
<dbReference type="InterPro" id="IPR043502">
    <property type="entry name" value="DNA/RNA_pol_sf"/>
</dbReference>
<dbReference type="OrthoDB" id="7691805at2759"/>
<dbReference type="CDD" id="cd09272">
    <property type="entry name" value="RNase_HI_RT_Ty1"/>
    <property type="match status" value="1"/>
</dbReference>
<dbReference type="EMBL" id="AVOT02053319">
    <property type="protein sequence ID" value="MBW0548170.1"/>
    <property type="molecule type" value="Genomic_DNA"/>
</dbReference>
<dbReference type="SUPFAM" id="SSF56672">
    <property type="entry name" value="DNA/RNA polymerases"/>
    <property type="match status" value="1"/>
</dbReference>
<name>A0A9Q3IQQ9_9BASI</name>
<reference evidence="3" key="1">
    <citation type="submission" date="2021-03" db="EMBL/GenBank/DDBJ databases">
        <title>Draft genome sequence of rust myrtle Austropuccinia psidii MF-1, a brazilian biotype.</title>
        <authorList>
            <person name="Quecine M.C."/>
            <person name="Pachon D.M.R."/>
            <person name="Bonatelli M.L."/>
            <person name="Correr F.H."/>
            <person name="Franceschini L.M."/>
            <person name="Leite T.F."/>
            <person name="Margarido G.R.A."/>
            <person name="Almeida C.A."/>
            <person name="Ferrarezi J.A."/>
            <person name="Labate C.A."/>
        </authorList>
    </citation>
    <scope>NUCLEOTIDE SEQUENCE</scope>
    <source>
        <strain evidence="3">MF-1</strain>
    </source>
</reference>
<dbReference type="InterPro" id="IPR013103">
    <property type="entry name" value="RVT_2"/>
</dbReference>
<feature type="compositionally biased region" description="Acidic residues" evidence="1">
    <location>
        <begin position="72"/>
        <end position="86"/>
    </location>
</feature>
<evidence type="ECO:0000313" key="4">
    <source>
        <dbReference type="Proteomes" id="UP000765509"/>
    </source>
</evidence>
<comment type="caution">
    <text evidence="3">The sequence shown here is derived from an EMBL/GenBank/DDBJ whole genome shotgun (WGS) entry which is preliminary data.</text>
</comment>
<feature type="domain" description="Reverse transcriptase Ty1/copia-type" evidence="2">
    <location>
        <begin position="161"/>
        <end position="398"/>
    </location>
</feature>
<accession>A0A9Q3IQQ9</accession>